<sequence length="217" mass="24644">MYLLLGDGANLKRELVLANTMAQAAQFSICVALWATVQYNHYKHELRLFKRFFILLFIGVLSAICMANATIKMARFEMMPLLLGFMVIILNQKYKKVGNKTIVFYMLISFFALIAVFGVFSFLRGFDSSDDVVRSIVGYTITSYNHMAALLNGKLRYLYPGDGYYLAVFLQYIPLVGDMFTSSVLGWVNPEMVRSKEFIDTAAASLNESYIWITVFG</sequence>
<feature type="transmembrane region" description="Helical" evidence="1">
    <location>
        <begin position="48"/>
        <end position="67"/>
    </location>
</feature>
<keyword evidence="1" id="KW-1133">Transmembrane helix</keyword>
<organism evidence="2 3">
    <name type="scientific">Klebsiella michiganensis</name>
    <dbReference type="NCBI Taxonomy" id="1134687"/>
    <lineage>
        <taxon>Bacteria</taxon>
        <taxon>Pseudomonadati</taxon>
        <taxon>Pseudomonadota</taxon>
        <taxon>Gammaproteobacteria</taxon>
        <taxon>Enterobacterales</taxon>
        <taxon>Enterobacteriaceae</taxon>
        <taxon>Klebsiella/Raoultella group</taxon>
        <taxon>Klebsiella</taxon>
    </lineage>
</organism>
<evidence type="ECO:0000256" key="1">
    <source>
        <dbReference type="SAM" id="Phobius"/>
    </source>
</evidence>
<feature type="non-terminal residue" evidence="2">
    <location>
        <position position="217"/>
    </location>
</feature>
<accession>A0A2J4XWA6</accession>
<gene>
    <name evidence="2" type="ORF">CWM85_39880</name>
</gene>
<reference evidence="2 3" key="2">
    <citation type="submission" date="2018-01" db="EMBL/GenBank/DDBJ databases">
        <title>Genomic study of Klebsiella pneumoniae.</title>
        <authorList>
            <person name="Yang Y."/>
            <person name="Bicalho R."/>
        </authorList>
    </citation>
    <scope>NUCLEOTIDE SEQUENCE [LARGE SCALE GENOMIC DNA]</scope>
    <source>
        <strain evidence="2 3">A2</strain>
    </source>
</reference>
<protein>
    <recommendedName>
        <fullName evidence="4">Oligosaccharide repeat unit polymerase</fullName>
    </recommendedName>
</protein>
<feature type="transmembrane region" description="Helical" evidence="1">
    <location>
        <begin position="73"/>
        <end position="90"/>
    </location>
</feature>
<dbReference type="EMBL" id="PIET01002489">
    <property type="protein sequence ID" value="PLM42798.1"/>
    <property type="molecule type" value="Genomic_DNA"/>
</dbReference>
<feature type="transmembrane region" description="Helical" evidence="1">
    <location>
        <begin position="15"/>
        <end position="36"/>
    </location>
</feature>
<proteinExistence type="predicted"/>
<feature type="transmembrane region" description="Helical" evidence="1">
    <location>
        <begin position="164"/>
        <end position="188"/>
    </location>
</feature>
<dbReference type="AlphaFoldDB" id="A0A2J4XWA6"/>
<keyword evidence="1" id="KW-0812">Transmembrane</keyword>
<reference evidence="2 3" key="1">
    <citation type="submission" date="2017-11" db="EMBL/GenBank/DDBJ databases">
        <authorList>
            <person name="Han C.G."/>
        </authorList>
    </citation>
    <scope>NUCLEOTIDE SEQUENCE [LARGE SCALE GENOMIC DNA]</scope>
    <source>
        <strain evidence="2 3">A2</strain>
    </source>
</reference>
<name>A0A2J4XWA6_9ENTR</name>
<evidence type="ECO:0000313" key="3">
    <source>
        <dbReference type="Proteomes" id="UP000234661"/>
    </source>
</evidence>
<dbReference type="Proteomes" id="UP000234661">
    <property type="component" value="Unassembled WGS sequence"/>
</dbReference>
<evidence type="ECO:0000313" key="2">
    <source>
        <dbReference type="EMBL" id="PLM42798.1"/>
    </source>
</evidence>
<feature type="transmembrane region" description="Helical" evidence="1">
    <location>
        <begin position="102"/>
        <end position="123"/>
    </location>
</feature>
<keyword evidence="1" id="KW-0472">Membrane</keyword>
<comment type="caution">
    <text evidence="2">The sequence shown here is derived from an EMBL/GenBank/DDBJ whole genome shotgun (WGS) entry which is preliminary data.</text>
</comment>
<evidence type="ECO:0008006" key="4">
    <source>
        <dbReference type="Google" id="ProtNLM"/>
    </source>
</evidence>